<evidence type="ECO:0000313" key="4">
    <source>
        <dbReference type="Proteomes" id="UP001151760"/>
    </source>
</evidence>
<organism evidence="3 4">
    <name type="scientific">Tanacetum coccineum</name>
    <dbReference type="NCBI Taxonomy" id="301880"/>
    <lineage>
        <taxon>Eukaryota</taxon>
        <taxon>Viridiplantae</taxon>
        <taxon>Streptophyta</taxon>
        <taxon>Embryophyta</taxon>
        <taxon>Tracheophyta</taxon>
        <taxon>Spermatophyta</taxon>
        <taxon>Magnoliopsida</taxon>
        <taxon>eudicotyledons</taxon>
        <taxon>Gunneridae</taxon>
        <taxon>Pentapetalae</taxon>
        <taxon>asterids</taxon>
        <taxon>campanulids</taxon>
        <taxon>Asterales</taxon>
        <taxon>Asteraceae</taxon>
        <taxon>Asteroideae</taxon>
        <taxon>Anthemideae</taxon>
        <taxon>Anthemidinae</taxon>
        <taxon>Tanacetum</taxon>
    </lineage>
</organism>
<reference evidence="3" key="2">
    <citation type="submission" date="2022-01" db="EMBL/GenBank/DDBJ databases">
        <authorList>
            <person name="Yamashiro T."/>
            <person name="Shiraishi A."/>
            <person name="Satake H."/>
            <person name="Nakayama K."/>
        </authorList>
    </citation>
    <scope>NUCLEOTIDE SEQUENCE</scope>
</reference>
<keyword evidence="1" id="KW-0175">Coiled coil</keyword>
<protein>
    <submittedName>
        <fullName evidence="3">Uncharacterized protein</fullName>
    </submittedName>
</protein>
<keyword evidence="4" id="KW-1185">Reference proteome</keyword>
<reference evidence="3" key="1">
    <citation type="journal article" date="2022" name="Int. J. Mol. Sci.">
        <title>Draft Genome of Tanacetum Coccineum: Genomic Comparison of Closely Related Tanacetum-Family Plants.</title>
        <authorList>
            <person name="Yamashiro T."/>
            <person name="Shiraishi A."/>
            <person name="Nakayama K."/>
            <person name="Satake H."/>
        </authorList>
    </citation>
    <scope>NUCLEOTIDE SEQUENCE</scope>
</reference>
<feature type="region of interest" description="Disordered" evidence="2">
    <location>
        <begin position="406"/>
        <end position="430"/>
    </location>
</feature>
<comment type="caution">
    <text evidence="3">The sequence shown here is derived from an EMBL/GenBank/DDBJ whole genome shotgun (WGS) entry which is preliminary data.</text>
</comment>
<dbReference type="Proteomes" id="UP001151760">
    <property type="component" value="Unassembled WGS sequence"/>
</dbReference>
<accession>A0ABQ5C0R6</accession>
<evidence type="ECO:0000256" key="2">
    <source>
        <dbReference type="SAM" id="MobiDB-lite"/>
    </source>
</evidence>
<feature type="compositionally biased region" description="Low complexity" evidence="2">
    <location>
        <begin position="410"/>
        <end position="419"/>
    </location>
</feature>
<sequence>MDVFVSMESDLDETLKQNELLKDRLLEVTLAEDVKNLVINSCVEIRNKNLQDKIERFSKESKDVSNESKTADMFCNDAFDFTQELTKRIIYLEKDLSKLKAQSIAFEIALRHKLKVETNQCDEVKVKVNFDEIETKKIELEHRVASLLKENEHLKLVYNNLFDSIKKPRVQKENLRSTLSEFAITHILGKDDSSPNSITESNISELEKESGENIYENAKCELQTKIVELEKVLPQQIKFFDDVKLELSKRTAKFETYFEKLKKTKVVLERQLVHKTDDSKAEKDQFLKEINHLRVQLENLKGKSVETKFDKPSILRKPPIDKLLINSQISKSWFTPKVVVQKDLSKPVTAQSLPKNEKDQLLKQIASLESKLASQDLCSCQKEYHELRISYNTLKVKFDSLNRTKRKTNVSKSSKPKVNVSEKVHTGESSDPFSKIVSQFTTYFFQKYRRFSKKSQTFETSTSQKVFKKSALNGK</sequence>
<evidence type="ECO:0000313" key="3">
    <source>
        <dbReference type="EMBL" id="GJT18884.1"/>
    </source>
</evidence>
<name>A0ABQ5C0R6_9ASTR</name>
<gene>
    <name evidence="3" type="ORF">Tco_0877590</name>
</gene>
<evidence type="ECO:0000256" key="1">
    <source>
        <dbReference type="SAM" id="Coils"/>
    </source>
</evidence>
<feature type="coiled-coil region" evidence="1">
    <location>
        <begin position="40"/>
        <end position="102"/>
    </location>
</feature>
<proteinExistence type="predicted"/>
<dbReference type="EMBL" id="BQNB010013674">
    <property type="protein sequence ID" value="GJT18884.1"/>
    <property type="molecule type" value="Genomic_DNA"/>
</dbReference>